<evidence type="ECO:0000256" key="6">
    <source>
        <dbReference type="RuleBase" id="RU003479"/>
    </source>
</evidence>
<dbReference type="SUPFAM" id="SSF50129">
    <property type="entry name" value="GroES-like"/>
    <property type="match status" value="1"/>
</dbReference>
<dbReference type="InterPro" id="IPR037124">
    <property type="entry name" value="Chaperonin_GroES_sf"/>
</dbReference>
<evidence type="ECO:0000256" key="2">
    <source>
        <dbReference type="ARBA" id="ARBA00023186"/>
    </source>
</evidence>
<dbReference type="GO" id="GO:0005739">
    <property type="term" value="C:mitochondrion"/>
    <property type="evidence" value="ECO:0007669"/>
    <property type="project" value="TreeGrafter"/>
</dbReference>
<dbReference type="InterPro" id="IPR020818">
    <property type="entry name" value="Chaperonin_GroES"/>
</dbReference>
<dbReference type="GO" id="GO:0051087">
    <property type="term" value="F:protein-folding chaperone binding"/>
    <property type="evidence" value="ECO:0007669"/>
    <property type="project" value="TreeGrafter"/>
</dbReference>
<dbReference type="CDD" id="cd00320">
    <property type="entry name" value="cpn10"/>
    <property type="match status" value="1"/>
</dbReference>
<dbReference type="InterPro" id="IPR011032">
    <property type="entry name" value="GroES-like_sf"/>
</dbReference>
<evidence type="ECO:0000313" key="7">
    <source>
        <dbReference type="EMBL" id="KAK9839659.1"/>
    </source>
</evidence>
<sequence>MAKRLIPLLDRVLVEKLAPPTKTVGGVLLPETASKMSEGRVVAVGPGRRSLNGDVIPVSVKAGDTVLLPDFGGTNVKLDSGSEFALYRDDELLGVLTS</sequence>
<dbReference type="AlphaFoldDB" id="A0AAW1S0T3"/>
<keyword evidence="2 6" id="KW-0143">Chaperone</keyword>
<dbReference type="GO" id="GO:0005524">
    <property type="term" value="F:ATP binding"/>
    <property type="evidence" value="ECO:0007669"/>
    <property type="project" value="InterPro"/>
</dbReference>
<accession>A0AAW1S0T3</accession>
<dbReference type="GO" id="GO:0046872">
    <property type="term" value="F:metal ion binding"/>
    <property type="evidence" value="ECO:0007669"/>
    <property type="project" value="TreeGrafter"/>
</dbReference>
<comment type="function">
    <text evidence="3">Seems to function only as a co-chaperone, along with cpn60, and in certain cases is essential for the discharge of biologically active proteins from cpn60.</text>
</comment>
<dbReference type="SMART" id="SM00883">
    <property type="entry name" value="Cpn10"/>
    <property type="match status" value="1"/>
</dbReference>
<comment type="subunit">
    <text evidence="4">Forms stable complexes with CPN60 in the presence of ATP.</text>
</comment>
<dbReference type="PROSITE" id="PS00681">
    <property type="entry name" value="CHAPERONINS_CPN10"/>
    <property type="match status" value="1"/>
</dbReference>
<dbReference type="Pfam" id="PF00166">
    <property type="entry name" value="Cpn10"/>
    <property type="match status" value="1"/>
</dbReference>
<dbReference type="GO" id="GO:0044183">
    <property type="term" value="F:protein folding chaperone"/>
    <property type="evidence" value="ECO:0007669"/>
    <property type="project" value="InterPro"/>
</dbReference>
<dbReference type="Proteomes" id="UP001445335">
    <property type="component" value="Unassembled WGS sequence"/>
</dbReference>
<dbReference type="FunFam" id="2.30.33.40:FF:000002">
    <property type="entry name" value="10 kDa chaperonin, mitochondrial"/>
    <property type="match status" value="1"/>
</dbReference>
<dbReference type="PANTHER" id="PTHR10772">
    <property type="entry name" value="10 KDA HEAT SHOCK PROTEIN"/>
    <property type="match status" value="1"/>
</dbReference>
<evidence type="ECO:0000256" key="1">
    <source>
        <dbReference type="ARBA" id="ARBA00006975"/>
    </source>
</evidence>
<keyword evidence="8" id="KW-1185">Reference proteome</keyword>
<protein>
    <recommendedName>
        <fullName evidence="5">Protein groES</fullName>
    </recommendedName>
</protein>
<evidence type="ECO:0000313" key="8">
    <source>
        <dbReference type="Proteomes" id="UP001445335"/>
    </source>
</evidence>
<name>A0AAW1S0T3_9CHLO</name>
<evidence type="ECO:0000256" key="4">
    <source>
        <dbReference type="ARBA" id="ARBA00062160"/>
    </source>
</evidence>
<evidence type="ECO:0000256" key="3">
    <source>
        <dbReference type="ARBA" id="ARBA00053355"/>
    </source>
</evidence>
<dbReference type="PRINTS" id="PR00297">
    <property type="entry name" value="CHAPERONIN10"/>
</dbReference>
<evidence type="ECO:0000256" key="5">
    <source>
        <dbReference type="ARBA" id="ARBA00083733"/>
    </source>
</evidence>
<dbReference type="EMBL" id="JALJOU010000015">
    <property type="protein sequence ID" value="KAK9839659.1"/>
    <property type="molecule type" value="Genomic_DNA"/>
</dbReference>
<reference evidence="7 8" key="1">
    <citation type="journal article" date="2024" name="Nat. Commun.">
        <title>Phylogenomics reveals the evolutionary origins of lichenization in chlorophyte algae.</title>
        <authorList>
            <person name="Puginier C."/>
            <person name="Libourel C."/>
            <person name="Otte J."/>
            <person name="Skaloud P."/>
            <person name="Haon M."/>
            <person name="Grisel S."/>
            <person name="Petersen M."/>
            <person name="Berrin J.G."/>
            <person name="Delaux P.M."/>
            <person name="Dal Grande F."/>
            <person name="Keller J."/>
        </authorList>
    </citation>
    <scope>NUCLEOTIDE SEQUENCE [LARGE SCALE GENOMIC DNA]</scope>
    <source>
        <strain evidence="7 8">SAG 245.80</strain>
    </source>
</reference>
<proteinExistence type="inferred from homology"/>
<dbReference type="GO" id="GO:0051082">
    <property type="term" value="F:unfolded protein binding"/>
    <property type="evidence" value="ECO:0007669"/>
    <property type="project" value="TreeGrafter"/>
</dbReference>
<comment type="caution">
    <text evidence="7">The sequence shown here is derived from an EMBL/GenBank/DDBJ whole genome shotgun (WGS) entry which is preliminary data.</text>
</comment>
<dbReference type="PANTHER" id="PTHR10772:SF0">
    <property type="entry name" value="10 KDA HEAT SHOCK PROTEIN, MITOCHONDRIAL"/>
    <property type="match status" value="1"/>
</dbReference>
<organism evidence="7 8">
    <name type="scientific">Elliptochloris bilobata</name>
    <dbReference type="NCBI Taxonomy" id="381761"/>
    <lineage>
        <taxon>Eukaryota</taxon>
        <taxon>Viridiplantae</taxon>
        <taxon>Chlorophyta</taxon>
        <taxon>core chlorophytes</taxon>
        <taxon>Trebouxiophyceae</taxon>
        <taxon>Trebouxiophyceae incertae sedis</taxon>
        <taxon>Elliptochloris clade</taxon>
        <taxon>Elliptochloris</taxon>
    </lineage>
</organism>
<comment type="similarity">
    <text evidence="1 6">Belongs to the GroES chaperonin family.</text>
</comment>
<dbReference type="Gene3D" id="2.30.33.40">
    <property type="entry name" value="GroES chaperonin"/>
    <property type="match status" value="1"/>
</dbReference>
<gene>
    <name evidence="7" type="ORF">WJX81_004199</name>
</gene>
<dbReference type="InterPro" id="IPR018369">
    <property type="entry name" value="Chaprnonin_Cpn10_CS"/>
</dbReference>